<dbReference type="AlphaFoldDB" id="L7L5D9"/>
<accession>L7L5D9</accession>
<dbReference type="OrthoDB" id="9774928at2"/>
<dbReference type="Pfam" id="PF11887">
    <property type="entry name" value="Mce4_CUP1"/>
    <property type="match status" value="1"/>
</dbReference>
<sequence length="374" mass="38901">MKRLAIALLIALTMLTASGCQWRGLNSLPLPGTQGRGDGAWTVYVVLPDAATLDRNSSVLVDDVAVGRVADLRVWQGQAKVTLRLNQDVRLPANATAVVGQTTLLGSAHVELAPPETGAAGRLRDGDTVGLRHEGAYPTTEQTMASVALVLGGGGLDQVRVITTELDAALGGRTDAARAVIDGLNTLMGGLDRQKKQIVDAIGSLDDLASRWASQTGDLERAIDSLAPALGVLADRRSELSEALTSLGRFSDSANSIISASAADLRTNLTALPPILRALADSGSSLTESTRYLLTYPFPIDVMNNVVRGDYANGQVTLDLRLKTLDNALLLGTPLQGMLSGLEGVLGRAAPAGAVGRGAPPGLKDLLTPGARPR</sequence>
<proteinExistence type="predicted"/>
<dbReference type="RefSeq" id="WP_005936400.1">
    <property type="nucleotide sequence ID" value="NZ_ATVK01000041.1"/>
</dbReference>
<dbReference type="EMBL" id="BANT01000004">
    <property type="protein sequence ID" value="GAC56355.1"/>
    <property type="molecule type" value="Genomic_DNA"/>
</dbReference>
<evidence type="ECO:0000256" key="1">
    <source>
        <dbReference type="SAM" id="SignalP"/>
    </source>
</evidence>
<dbReference type="eggNOG" id="COG1463">
    <property type="taxonomic scope" value="Bacteria"/>
</dbReference>
<feature type="signal peptide" evidence="1">
    <location>
        <begin position="1"/>
        <end position="19"/>
    </location>
</feature>
<feature type="domain" description="Mammalian cell entry C-terminal" evidence="3">
    <location>
        <begin position="163"/>
        <end position="281"/>
    </location>
</feature>
<gene>
    <name evidence="4" type="primary">mceE</name>
    <name evidence="4" type="ORF">GOHSU_04_02250</name>
</gene>
<dbReference type="STRING" id="1121927.GOHSU_04_02250"/>
<dbReference type="PROSITE" id="PS51257">
    <property type="entry name" value="PROKAR_LIPOPROTEIN"/>
    <property type="match status" value="1"/>
</dbReference>
<dbReference type="NCBIfam" id="TIGR00996">
    <property type="entry name" value="Mtu_fam_mce"/>
    <property type="match status" value="1"/>
</dbReference>
<evidence type="ECO:0000259" key="3">
    <source>
        <dbReference type="Pfam" id="PF11887"/>
    </source>
</evidence>
<feature type="domain" description="Mce/MlaD" evidence="2">
    <location>
        <begin position="41"/>
        <end position="115"/>
    </location>
</feature>
<dbReference type="Pfam" id="PF02470">
    <property type="entry name" value="MlaD"/>
    <property type="match status" value="1"/>
</dbReference>
<dbReference type="PANTHER" id="PTHR33371:SF15">
    <property type="entry name" value="LIPOPROTEIN LPRN"/>
    <property type="match status" value="1"/>
</dbReference>
<organism evidence="4 5">
    <name type="scientific">Gordonia hirsuta DSM 44140 = NBRC 16056</name>
    <dbReference type="NCBI Taxonomy" id="1121927"/>
    <lineage>
        <taxon>Bacteria</taxon>
        <taxon>Bacillati</taxon>
        <taxon>Actinomycetota</taxon>
        <taxon>Actinomycetes</taxon>
        <taxon>Mycobacteriales</taxon>
        <taxon>Gordoniaceae</taxon>
        <taxon>Gordonia</taxon>
    </lineage>
</organism>
<comment type="caution">
    <text evidence="4">The sequence shown here is derived from an EMBL/GenBank/DDBJ whole genome shotgun (WGS) entry which is preliminary data.</text>
</comment>
<evidence type="ECO:0000313" key="5">
    <source>
        <dbReference type="Proteomes" id="UP000053405"/>
    </source>
</evidence>
<dbReference type="InterPro" id="IPR052336">
    <property type="entry name" value="MlaD_Phospholipid_Transporter"/>
</dbReference>
<evidence type="ECO:0000313" key="4">
    <source>
        <dbReference type="EMBL" id="GAC56355.1"/>
    </source>
</evidence>
<dbReference type="InterPro" id="IPR003399">
    <property type="entry name" value="Mce/MlaD"/>
</dbReference>
<protein>
    <submittedName>
        <fullName evidence="4">Mce family protein</fullName>
    </submittedName>
</protein>
<dbReference type="PANTHER" id="PTHR33371">
    <property type="entry name" value="INTERMEMBRANE PHOSPHOLIPID TRANSPORT SYSTEM BINDING PROTEIN MLAD-RELATED"/>
    <property type="match status" value="1"/>
</dbReference>
<evidence type="ECO:0000259" key="2">
    <source>
        <dbReference type="Pfam" id="PF02470"/>
    </source>
</evidence>
<dbReference type="InterPro" id="IPR005693">
    <property type="entry name" value="Mce"/>
</dbReference>
<dbReference type="InterPro" id="IPR024516">
    <property type="entry name" value="Mce_C"/>
</dbReference>
<dbReference type="GO" id="GO:0005576">
    <property type="term" value="C:extracellular region"/>
    <property type="evidence" value="ECO:0007669"/>
    <property type="project" value="TreeGrafter"/>
</dbReference>
<keyword evidence="5" id="KW-1185">Reference proteome</keyword>
<dbReference type="Proteomes" id="UP000053405">
    <property type="component" value="Unassembled WGS sequence"/>
</dbReference>
<name>L7L5D9_9ACTN</name>
<keyword evidence="1" id="KW-0732">Signal</keyword>
<feature type="chain" id="PRO_5003979995" evidence="1">
    <location>
        <begin position="20"/>
        <end position="374"/>
    </location>
</feature>
<reference evidence="4 5" key="1">
    <citation type="submission" date="2012-12" db="EMBL/GenBank/DDBJ databases">
        <title>Whole genome shotgun sequence of Gordonia hirsuta NBRC 16056.</title>
        <authorList>
            <person name="Isaki-Nakamura S."/>
            <person name="Hosoyama A."/>
            <person name="Tsuchikane K."/>
            <person name="Katsumata H."/>
            <person name="Baba S."/>
            <person name="Yamazaki S."/>
            <person name="Fujita N."/>
        </authorList>
    </citation>
    <scope>NUCLEOTIDE SEQUENCE [LARGE SCALE GENOMIC DNA]</scope>
    <source>
        <strain evidence="4 5">NBRC 16056</strain>
    </source>
</reference>